<dbReference type="SUPFAM" id="SSF46689">
    <property type="entry name" value="Homeodomain-like"/>
    <property type="match status" value="1"/>
</dbReference>
<sequence>MARTKANEFHNITIRLEEARKAMKETIDRRLYERYQCIFLFLSGESRKRITEILNRNIGTVSTYIRAYCTEGLKGLQPDQPPGRPTRLTSEQEQELYQTIINKRPVDVGFPAHMNWESGLVRQWIGKQYQVEYFDRGTRKLLYRLGFKRDFEGIKKLHYREIARILFEDECMIRDYQALAKTWFPKGQQKLIPTYGQHRGAKLMGTLDYETGEIYCEEHEQYDAQVFHSFLENIVARMAKIYETSWRLHGYPTGS</sequence>
<evidence type="ECO:0000313" key="2">
    <source>
        <dbReference type="EMBL" id="MCY9698118.1"/>
    </source>
</evidence>
<feature type="domain" description="Tc1-like transposase DDE" evidence="1">
    <location>
        <begin position="164"/>
        <end position="238"/>
    </location>
</feature>
<dbReference type="Proteomes" id="UP001527099">
    <property type="component" value="Unassembled WGS sequence"/>
</dbReference>
<dbReference type="RefSeq" id="WP_268618616.1">
    <property type="nucleotide sequence ID" value="NZ_JAMDMX010000198.1"/>
</dbReference>
<evidence type="ECO:0000313" key="3">
    <source>
        <dbReference type="Proteomes" id="UP001527099"/>
    </source>
</evidence>
<reference evidence="2 3" key="1">
    <citation type="submission" date="2022-05" db="EMBL/GenBank/DDBJ databases">
        <title>Genome Sequencing of Bee-Associated Microbes.</title>
        <authorList>
            <person name="Dunlap C."/>
        </authorList>
    </citation>
    <scope>NUCLEOTIDE SEQUENCE [LARGE SCALE GENOMIC DNA]</scope>
    <source>
        <strain evidence="2 3">NRRL B-14421</strain>
    </source>
</reference>
<evidence type="ECO:0000259" key="1">
    <source>
        <dbReference type="Pfam" id="PF13358"/>
    </source>
</evidence>
<gene>
    <name evidence="2" type="ORF">M5X19_35550</name>
</gene>
<keyword evidence="3" id="KW-1185">Reference proteome</keyword>
<protein>
    <submittedName>
        <fullName evidence="2">Transposase</fullName>
    </submittedName>
</protein>
<dbReference type="EMBL" id="JAMDMX010000198">
    <property type="protein sequence ID" value="MCY9698118.1"/>
    <property type="molecule type" value="Genomic_DNA"/>
</dbReference>
<organism evidence="2 3">
    <name type="scientific">Paenibacillus alginolyticus</name>
    <dbReference type="NCBI Taxonomy" id="59839"/>
    <lineage>
        <taxon>Bacteria</taxon>
        <taxon>Bacillati</taxon>
        <taxon>Bacillota</taxon>
        <taxon>Bacilli</taxon>
        <taxon>Bacillales</taxon>
        <taxon>Paenibacillaceae</taxon>
        <taxon>Paenibacillus</taxon>
    </lineage>
</organism>
<dbReference type="Pfam" id="PF13565">
    <property type="entry name" value="HTH_32"/>
    <property type="match status" value="1"/>
</dbReference>
<dbReference type="Pfam" id="PF13358">
    <property type="entry name" value="DDE_3"/>
    <property type="match status" value="1"/>
</dbReference>
<comment type="caution">
    <text evidence="2">The sequence shown here is derived from an EMBL/GenBank/DDBJ whole genome shotgun (WGS) entry which is preliminary data.</text>
</comment>
<dbReference type="InterPro" id="IPR038717">
    <property type="entry name" value="Tc1-like_DDE_dom"/>
</dbReference>
<accession>A0ABT4GQ41</accession>
<proteinExistence type="predicted"/>
<dbReference type="InterPro" id="IPR009057">
    <property type="entry name" value="Homeodomain-like_sf"/>
</dbReference>
<name>A0ABT4GQ41_9BACL</name>